<proteinExistence type="predicted"/>
<dbReference type="Pfam" id="PF04212">
    <property type="entry name" value="MIT"/>
    <property type="match status" value="1"/>
</dbReference>
<dbReference type="AlphaFoldDB" id="A0A8H7QPH6"/>
<evidence type="ECO:0000256" key="1">
    <source>
        <dbReference type="SAM" id="MobiDB-lite"/>
    </source>
</evidence>
<keyword evidence="4" id="KW-1185">Reference proteome</keyword>
<dbReference type="EMBL" id="JAEPRD010000171">
    <property type="protein sequence ID" value="KAG2195405.1"/>
    <property type="molecule type" value="Genomic_DNA"/>
</dbReference>
<feature type="region of interest" description="Disordered" evidence="1">
    <location>
        <begin position="49"/>
        <end position="70"/>
    </location>
</feature>
<organism evidence="3 4">
    <name type="scientific">Mucor saturninus</name>
    <dbReference type="NCBI Taxonomy" id="64648"/>
    <lineage>
        <taxon>Eukaryota</taxon>
        <taxon>Fungi</taxon>
        <taxon>Fungi incertae sedis</taxon>
        <taxon>Mucoromycota</taxon>
        <taxon>Mucoromycotina</taxon>
        <taxon>Mucoromycetes</taxon>
        <taxon>Mucorales</taxon>
        <taxon>Mucorineae</taxon>
        <taxon>Mucoraceae</taxon>
        <taxon>Mucor</taxon>
    </lineage>
</organism>
<reference evidence="3" key="1">
    <citation type="submission" date="2020-12" db="EMBL/GenBank/DDBJ databases">
        <title>Metabolic potential, ecology and presence of endohyphal bacteria is reflected in genomic diversity of Mucoromycotina.</title>
        <authorList>
            <person name="Muszewska A."/>
            <person name="Okrasinska A."/>
            <person name="Steczkiewicz K."/>
            <person name="Drgas O."/>
            <person name="Orlowska M."/>
            <person name="Perlinska-Lenart U."/>
            <person name="Aleksandrzak-Piekarczyk T."/>
            <person name="Szatraj K."/>
            <person name="Zielenkiewicz U."/>
            <person name="Pilsyk S."/>
            <person name="Malc E."/>
            <person name="Mieczkowski P."/>
            <person name="Kruszewska J.S."/>
            <person name="Biernat P."/>
            <person name="Pawlowska J."/>
        </authorList>
    </citation>
    <scope>NUCLEOTIDE SEQUENCE</scope>
    <source>
        <strain evidence="3">WA0000017839</strain>
    </source>
</reference>
<dbReference type="InterPro" id="IPR007330">
    <property type="entry name" value="MIT_dom"/>
</dbReference>
<dbReference type="OrthoDB" id="2414723at2759"/>
<name>A0A8H7QPH6_9FUNG</name>
<dbReference type="InterPro" id="IPR036181">
    <property type="entry name" value="MIT_dom_sf"/>
</dbReference>
<accession>A0A8H7QPH6</accession>
<dbReference type="Gene3D" id="1.20.58.80">
    <property type="entry name" value="Phosphotransferase system, lactose/cellobiose-type IIA subunit"/>
    <property type="match status" value="1"/>
</dbReference>
<feature type="domain" description="MIT" evidence="2">
    <location>
        <begin position="114"/>
        <end position="172"/>
    </location>
</feature>
<comment type="caution">
    <text evidence="3">The sequence shown here is derived from an EMBL/GenBank/DDBJ whole genome shotgun (WGS) entry which is preliminary data.</text>
</comment>
<gene>
    <name evidence="3" type="ORF">INT47_002844</name>
</gene>
<dbReference type="Proteomes" id="UP000603453">
    <property type="component" value="Unassembled WGS sequence"/>
</dbReference>
<evidence type="ECO:0000313" key="4">
    <source>
        <dbReference type="Proteomes" id="UP000603453"/>
    </source>
</evidence>
<sequence length="299" mass="33300">MSTLYSRVLSHTDKLPTMNAWFPSYSKKEEVELQQVQDDENFNAYRRLTPPGSPRYSMAPPPYEATTSPPAVAENKRFSTLTTMWKRASFSSGTQTDMKAPLTQTTTIDKKQVDHAITLINVATDMNNSGNQQMAIDLYMMGLDKLMCALPLESDPSVKSALERKLVELKERHQLSLISLNDLLGPEEEQDDDDQSRPIRTQISNLVINAAVLSAVALKKSPIPDAISTVVNFAVDGMQTMDEKHQIRQRTWDLAARGVGKAVQIDRQFEIHQMVTGAVYTGFTAFVKAGLAYAETPTN</sequence>
<evidence type="ECO:0000313" key="3">
    <source>
        <dbReference type="EMBL" id="KAG2195405.1"/>
    </source>
</evidence>
<evidence type="ECO:0000259" key="2">
    <source>
        <dbReference type="Pfam" id="PF04212"/>
    </source>
</evidence>
<protein>
    <recommendedName>
        <fullName evidence="2">MIT domain-containing protein</fullName>
    </recommendedName>
</protein>
<dbReference type="SUPFAM" id="SSF116846">
    <property type="entry name" value="MIT domain"/>
    <property type="match status" value="1"/>
</dbReference>